<feature type="region of interest" description="Disordered" evidence="1">
    <location>
        <begin position="1"/>
        <end position="85"/>
    </location>
</feature>
<gene>
    <name evidence="2" type="ORF">SKAU_G00189380</name>
</gene>
<reference evidence="2" key="1">
    <citation type="journal article" date="2023" name="Science">
        <title>Genome structures resolve the early diversification of teleost fishes.</title>
        <authorList>
            <person name="Parey E."/>
            <person name="Louis A."/>
            <person name="Montfort J."/>
            <person name="Bouchez O."/>
            <person name="Roques C."/>
            <person name="Iampietro C."/>
            <person name="Lluch J."/>
            <person name="Castinel A."/>
            <person name="Donnadieu C."/>
            <person name="Desvignes T."/>
            <person name="Floi Bucao C."/>
            <person name="Jouanno E."/>
            <person name="Wen M."/>
            <person name="Mejri S."/>
            <person name="Dirks R."/>
            <person name="Jansen H."/>
            <person name="Henkel C."/>
            <person name="Chen W.J."/>
            <person name="Zahm M."/>
            <person name="Cabau C."/>
            <person name="Klopp C."/>
            <person name="Thompson A.W."/>
            <person name="Robinson-Rechavi M."/>
            <person name="Braasch I."/>
            <person name="Lecointre G."/>
            <person name="Bobe J."/>
            <person name="Postlethwait J.H."/>
            <person name="Berthelot C."/>
            <person name="Roest Crollius H."/>
            <person name="Guiguen Y."/>
        </authorList>
    </citation>
    <scope>NUCLEOTIDE SEQUENCE</scope>
    <source>
        <strain evidence="2">WJC10195</strain>
    </source>
</reference>
<comment type="caution">
    <text evidence="2">The sequence shown here is derived from an EMBL/GenBank/DDBJ whole genome shotgun (WGS) entry which is preliminary data.</text>
</comment>
<keyword evidence="3" id="KW-1185">Reference proteome</keyword>
<dbReference type="AlphaFoldDB" id="A0A9Q1FDC9"/>
<feature type="compositionally biased region" description="Basic and acidic residues" evidence="1">
    <location>
        <begin position="76"/>
        <end position="85"/>
    </location>
</feature>
<proteinExistence type="predicted"/>
<evidence type="ECO:0000313" key="3">
    <source>
        <dbReference type="Proteomes" id="UP001152622"/>
    </source>
</evidence>
<protein>
    <submittedName>
        <fullName evidence="2">Uncharacterized protein</fullName>
    </submittedName>
</protein>
<dbReference type="Proteomes" id="UP001152622">
    <property type="component" value="Chromosome 6"/>
</dbReference>
<dbReference type="EMBL" id="JAINUF010000006">
    <property type="protein sequence ID" value="KAJ8356144.1"/>
    <property type="molecule type" value="Genomic_DNA"/>
</dbReference>
<organism evidence="2 3">
    <name type="scientific">Synaphobranchus kaupii</name>
    <name type="common">Kaup's arrowtooth eel</name>
    <dbReference type="NCBI Taxonomy" id="118154"/>
    <lineage>
        <taxon>Eukaryota</taxon>
        <taxon>Metazoa</taxon>
        <taxon>Chordata</taxon>
        <taxon>Craniata</taxon>
        <taxon>Vertebrata</taxon>
        <taxon>Euteleostomi</taxon>
        <taxon>Actinopterygii</taxon>
        <taxon>Neopterygii</taxon>
        <taxon>Teleostei</taxon>
        <taxon>Anguilliformes</taxon>
        <taxon>Synaphobranchidae</taxon>
        <taxon>Synaphobranchus</taxon>
    </lineage>
</organism>
<accession>A0A9Q1FDC9</accession>
<evidence type="ECO:0000256" key="1">
    <source>
        <dbReference type="SAM" id="MobiDB-lite"/>
    </source>
</evidence>
<evidence type="ECO:0000313" key="2">
    <source>
        <dbReference type="EMBL" id="KAJ8356144.1"/>
    </source>
</evidence>
<sequence length="85" mass="9154">MYSTTYGKVGGEQGGEAMSGSGPDSPCPRGASAESASRRRRKRAAERRFESHRKYRAPQSAERGYARAFASGGASPERERSDLAV</sequence>
<name>A0A9Q1FDC9_SYNKA</name>
<feature type="compositionally biased region" description="Basic residues" evidence="1">
    <location>
        <begin position="38"/>
        <end position="56"/>
    </location>
</feature>